<evidence type="ECO:0000313" key="9">
    <source>
        <dbReference type="Proteomes" id="UP001646141"/>
    </source>
</evidence>
<keyword evidence="9" id="KW-1185">Reference proteome</keyword>
<dbReference type="InterPro" id="IPR000425">
    <property type="entry name" value="MIP"/>
</dbReference>
<dbReference type="InterPro" id="IPR034294">
    <property type="entry name" value="Aquaporin_transptr"/>
</dbReference>
<proteinExistence type="inferred from homology"/>
<evidence type="ECO:0000256" key="1">
    <source>
        <dbReference type="ARBA" id="ARBA00004141"/>
    </source>
</evidence>
<evidence type="ECO:0000256" key="6">
    <source>
        <dbReference type="RuleBase" id="RU000477"/>
    </source>
</evidence>
<dbReference type="RefSeq" id="WP_202380959.1">
    <property type="nucleotide sequence ID" value="NZ_BAAAMA010000004.1"/>
</dbReference>
<keyword evidence="3 6" id="KW-0812">Transmembrane</keyword>
<evidence type="ECO:0000256" key="2">
    <source>
        <dbReference type="ARBA" id="ARBA00022448"/>
    </source>
</evidence>
<dbReference type="Proteomes" id="UP001646141">
    <property type="component" value="Unassembled WGS sequence"/>
</dbReference>
<accession>A0ABS1SN97</accession>
<feature type="transmembrane region" description="Helical" evidence="7">
    <location>
        <begin position="108"/>
        <end position="129"/>
    </location>
</feature>
<dbReference type="PANTHER" id="PTHR45724:SF13">
    <property type="entry name" value="AQUAPORIN NIP1-1-RELATED"/>
    <property type="match status" value="1"/>
</dbReference>
<evidence type="ECO:0000256" key="7">
    <source>
        <dbReference type="SAM" id="Phobius"/>
    </source>
</evidence>
<dbReference type="PANTHER" id="PTHR45724">
    <property type="entry name" value="AQUAPORIN NIP2-1"/>
    <property type="match status" value="1"/>
</dbReference>
<organism evidence="8 9">
    <name type="scientific">Leucobacter chromiireducens subsp. chromiireducens</name>
    <dbReference type="NCBI Taxonomy" id="660067"/>
    <lineage>
        <taxon>Bacteria</taxon>
        <taxon>Bacillati</taxon>
        <taxon>Actinomycetota</taxon>
        <taxon>Actinomycetes</taxon>
        <taxon>Micrococcales</taxon>
        <taxon>Microbacteriaceae</taxon>
        <taxon>Leucobacter</taxon>
    </lineage>
</organism>
<comment type="subcellular location">
    <subcellularLocation>
        <location evidence="1">Membrane</location>
        <topology evidence="1">Multi-pass membrane protein</topology>
    </subcellularLocation>
</comment>
<reference evidence="8 9" key="1">
    <citation type="submission" date="2018-09" db="EMBL/GenBank/DDBJ databases">
        <title>Comparative genomics of Leucobacter spp.</title>
        <authorList>
            <person name="Reis A.C."/>
            <person name="Kolvenbach B.A."/>
            <person name="Corvini P.F.X."/>
            <person name="Nunes O.C."/>
        </authorList>
    </citation>
    <scope>NUCLEOTIDE SEQUENCE [LARGE SCALE GENOMIC DNA]</scope>
    <source>
        <strain evidence="8 9">L-1</strain>
    </source>
</reference>
<evidence type="ECO:0000256" key="3">
    <source>
        <dbReference type="ARBA" id="ARBA00022692"/>
    </source>
</evidence>
<feature type="transmembrane region" description="Helical" evidence="7">
    <location>
        <begin position="35"/>
        <end position="54"/>
    </location>
</feature>
<feature type="transmembrane region" description="Helical" evidence="7">
    <location>
        <begin position="75"/>
        <end position="96"/>
    </location>
</feature>
<dbReference type="InterPro" id="IPR022357">
    <property type="entry name" value="MIP_CS"/>
</dbReference>
<feature type="transmembrane region" description="Helical" evidence="7">
    <location>
        <begin position="141"/>
        <end position="163"/>
    </location>
</feature>
<dbReference type="EMBL" id="QYAD01000001">
    <property type="protein sequence ID" value="MBL3688969.1"/>
    <property type="molecule type" value="Genomic_DNA"/>
</dbReference>
<dbReference type="InterPro" id="IPR023271">
    <property type="entry name" value="Aquaporin-like"/>
</dbReference>
<name>A0ABS1SN97_9MICO</name>
<feature type="transmembrane region" description="Helical" evidence="7">
    <location>
        <begin position="183"/>
        <end position="204"/>
    </location>
</feature>
<dbReference type="SUPFAM" id="SSF81338">
    <property type="entry name" value="Aquaporin-like"/>
    <property type="match status" value="1"/>
</dbReference>
<dbReference type="PROSITE" id="PS00221">
    <property type="entry name" value="MIP"/>
    <property type="match status" value="1"/>
</dbReference>
<dbReference type="Pfam" id="PF00230">
    <property type="entry name" value="MIP"/>
    <property type="match status" value="1"/>
</dbReference>
<evidence type="ECO:0000256" key="4">
    <source>
        <dbReference type="ARBA" id="ARBA00022989"/>
    </source>
</evidence>
<dbReference type="Gene3D" id="1.20.1080.10">
    <property type="entry name" value="Glycerol uptake facilitator protein"/>
    <property type="match status" value="1"/>
</dbReference>
<feature type="transmembrane region" description="Helical" evidence="7">
    <location>
        <begin position="12"/>
        <end position="29"/>
    </location>
</feature>
<comment type="caution">
    <text evidence="8">The sequence shown here is derived from an EMBL/GenBank/DDBJ whole genome shotgun (WGS) entry which is preliminary data.</text>
</comment>
<gene>
    <name evidence="8" type="ORF">D3226_03225</name>
</gene>
<dbReference type="PRINTS" id="PR00783">
    <property type="entry name" value="MINTRINSICP"/>
</dbReference>
<evidence type="ECO:0000313" key="8">
    <source>
        <dbReference type="EMBL" id="MBL3688969.1"/>
    </source>
</evidence>
<evidence type="ECO:0000256" key="5">
    <source>
        <dbReference type="ARBA" id="ARBA00023136"/>
    </source>
</evidence>
<keyword evidence="5 7" id="KW-0472">Membrane</keyword>
<keyword evidence="2 6" id="KW-0813">Transport</keyword>
<protein>
    <submittedName>
        <fullName evidence="8">Porin</fullName>
    </submittedName>
</protein>
<sequence>MLTAVRNVAAETLGTFLFVFAIITAIANAGALTPFAVGLALMVLVYAFGHISGGHFNPAVSLGALVRGALGLRDFAFYVLGQAIGAALAVALAALVVPRATAAVEVELLPAFIAELVVTFTLVTVVLNVATSRDHPNNSFYGLAIGGTVLVGALAVGPVSGGGFNPAVALGLALNGTFAWSNFWLYLLAPLLGGLLAGLVFRALNPEDRITQEA</sequence>
<keyword evidence="4 7" id="KW-1133">Transmembrane helix</keyword>
<comment type="similarity">
    <text evidence="6">Belongs to the MIP/aquaporin (TC 1.A.8) family.</text>
</comment>